<dbReference type="AlphaFoldDB" id="A0AAD4Q9Y7"/>
<comment type="similarity">
    <text evidence="1">Belongs to the 14-3-3 family.</text>
</comment>
<evidence type="ECO:0000259" key="3">
    <source>
        <dbReference type="SMART" id="SM00101"/>
    </source>
</evidence>
<dbReference type="SMART" id="SM00101">
    <property type="entry name" value="14_3_3"/>
    <property type="match status" value="1"/>
</dbReference>
<evidence type="ECO:0000313" key="4">
    <source>
        <dbReference type="EMBL" id="KAH8989732.1"/>
    </source>
</evidence>
<dbReference type="Proteomes" id="UP001201163">
    <property type="component" value="Unassembled WGS sequence"/>
</dbReference>
<dbReference type="PIRSF" id="PIRSF000868">
    <property type="entry name" value="14-3-3"/>
    <property type="match status" value="1"/>
</dbReference>
<evidence type="ECO:0000313" key="5">
    <source>
        <dbReference type="Proteomes" id="UP001201163"/>
    </source>
</evidence>
<dbReference type="PRINTS" id="PR00305">
    <property type="entry name" value="1433ZETA"/>
</dbReference>
<dbReference type="InterPro" id="IPR023410">
    <property type="entry name" value="14-3-3_domain"/>
</dbReference>
<dbReference type="Pfam" id="PF00244">
    <property type="entry name" value="14-3-3"/>
    <property type="match status" value="2"/>
</dbReference>
<protein>
    <submittedName>
        <fullName evidence="4">14-3-3 domain-containing protein</fullName>
    </submittedName>
</protein>
<evidence type="ECO:0000256" key="1">
    <source>
        <dbReference type="ARBA" id="ARBA00006141"/>
    </source>
</evidence>
<sequence>MSPVNTKTSRAECLALAKLAEQAERWDDVIKQLKSVISYSDARLTMEERNLLSIAYKHVTGTLRTSWRTVEGIEKQEAASGTAMPRELVLIRCQREKIELELADACQDLLDLLDRYLVPAAEAGEERVFYHKMHVSVPSLKAYPYPAPGVSHRQGDYHRYLAEFARRQQRERSALLALEAYKASYKHAFGTLPPWHPTRLGVALNFSVFFHDVRGSPDRACHLAKHAFDEAVAAMHATPEHTFRDSLMILHLLRDDIILWSAEMQPDETRSEPTPEMM</sequence>
<feature type="site" description="Interaction with phosphoserine on interacting protein" evidence="2">
    <location>
        <position position="64"/>
    </location>
</feature>
<dbReference type="PANTHER" id="PTHR18860">
    <property type="entry name" value="14-3-3 PROTEIN"/>
    <property type="match status" value="1"/>
</dbReference>
<feature type="domain" description="14-3-3" evidence="3">
    <location>
        <begin position="10"/>
        <end position="274"/>
    </location>
</feature>
<dbReference type="Gene3D" id="1.20.190.20">
    <property type="entry name" value="14-3-3 domain"/>
    <property type="match status" value="1"/>
</dbReference>
<dbReference type="SUPFAM" id="SSF48445">
    <property type="entry name" value="14-3-3 protein"/>
    <property type="match status" value="1"/>
</dbReference>
<feature type="site" description="Interaction with phosphoserine on interacting protein" evidence="2">
    <location>
        <position position="159"/>
    </location>
</feature>
<dbReference type="InterPro" id="IPR000308">
    <property type="entry name" value="14-3-3"/>
</dbReference>
<evidence type="ECO:0000256" key="2">
    <source>
        <dbReference type="PIRSR" id="PIRSR000868-1"/>
    </source>
</evidence>
<dbReference type="EMBL" id="JAKELL010000035">
    <property type="protein sequence ID" value="KAH8989732.1"/>
    <property type="molecule type" value="Genomic_DNA"/>
</dbReference>
<keyword evidence="5" id="KW-1185">Reference proteome</keyword>
<name>A0AAD4Q9Y7_9AGAM</name>
<proteinExistence type="inferred from homology"/>
<organism evidence="4 5">
    <name type="scientific">Lactarius akahatsu</name>
    <dbReference type="NCBI Taxonomy" id="416441"/>
    <lineage>
        <taxon>Eukaryota</taxon>
        <taxon>Fungi</taxon>
        <taxon>Dikarya</taxon>
        <taxon>Basidiomycota</taxon>
        <taxon>Agaricomycotina</taxon>
        <taxon>Agaricomycetes</taxon>
        <taxon>Russulales</taxon>
        <taxon>Russulaceae</taxon>
        <taxon>Lactarius</taxon>
    </lineage>
</organism>
<accession>A0AAD4Q9Y7</accession>
<reference evidence="4" key="1">
    <citation type="submission" date="2022-01" db="EMBL/GenBank/DDBJ databases">
        <title>Comparative genomics reveals a dynamic genome evolution in the ectomycorrhizal milk-cap (Lactarius) mushrooms.</title>
        <authorList>
            <consortium name="DOE Joint Genome Institute"/>
            <person name="Lebreton A."/>
            <person name="Tang N."/>
            <person name="Kuo A."/>
            <person name="LaButti K."/>
            <person name="Drula E."/>
            <person name="Barry K."/>
            <person name="Clum A."/>
            <person name="Lipzen A."/>
            <person name="Mousain D."/>
            <person name="Ng V."/>
            <person name="Wang R."/>
            <person name="Wang X."/>
            <person name="Dai Y."/>
            <person name="Henrissat B."/>
            <person name="Grigoriev I.V."/>
            <person name="Guerin-Laguette A."/>
            <person name="Yu F."/>
            <person name="Martin F.M."/>
        </authorList>
    </citation>
    <scope>NUCLEOTIDE SEQUENCE</scope>
    <source>
        <strain evidence="4">QP</strain>
    </source>
</reference>
<dbReference type="InterPro" id="IPR036815">
    <property type="entry name" value="14-3-3_dom_sf"/>
</dbReference>
<comment type="caution">
    <text evidence="4">The sequence shown here is derived from an EMBL/GenBank/DDBJ whole genome shotgun (WGS) entry which is preliminary data.</text>
</comment>
<gene>
    <name evidence="4" type="ORF">EDB92DRAFT_2089032</name>
</gene>